<evidence type="ECO:0000256" key="1">
    <source>
        <dbReference type="SAM" id="MobiDB-lite"/>
    </source>
</evidence>
<dbReference type="EMBL" id="BMUE01000009">
    <property type="protein sequence ID" value="GGW61021.1"/>
    <property type="molecule type" value="Genomic_DNA"/>
</dbReference>
<comment type="caution">
    <text evidence="3">The sequence shown here is derived from an EMBL/GenBank/DDBJ whole genome shotgun (WGS) entry which is preliminary data.</text>
</comment>
<keyword evidence="4" id="KW-1185">Reference proteome</keyword>
<reference evidence="3" key="2">
    <citation type="submission" date="2020-09" db="EMBL/GenBank/DDBJ databases">
        <authorList>
            <person name="Sun Q."/>
            <person name="Ohkuma M."/>
        </authorList>
    </citation>
    <scope>NUCLEOTIDE SEQUENCE</scope>
    <source>
        <strain evidence="3">JCM 4490</strain>
    </source>
</reference>
<accession>A0A918J8P1</accession>
<evidence type="ECO:0000313" key="4">
    <source>
        <dbReference type="Proteomes" id="UP000620224"/>
    </source>
</evidence>
<dbReference type="Proteomes" id="UP000620224">
    <property type="component" value="Unassembled WGS sequence"/>
</dbReference>
<keyword evidence="2" id="KW-0812">Transmembrane</keyword>
<dbReference type="RefSeq" id="WP_190016901.1">
    <property type="nucleotide sequence ID" value="NZ_BMUE01000009.1"/>
</dbReference>
<organism evidence="3 4">
    <name type="scientific">Streptomyces lucensis JCM 4490</name>
    <dbReference type="NCBI Taxonomy" id="1306176"/>
    <lineage>
        <taxon>Bacteria</taxon>
        <taxon>Bacillati</taxon>
        <taxon>Actinomycetota</taxon>
        <taxon>Actinomycetes</taxon>
        <taxon>Kitasatosporales</taxon>
        <taxon>Streptomycetaceae</taxon>
        <taxon>Streptomyces</taxon>
    </lineage>
</organism>
<protein>
    <submittedName>
        <fullName evidence="3">Lipoprotein CseA</fullName>
    </submittedName>
</protein>
<sequence>MRGLTEAGSEGIRGSTQAVIAVGVAFAAIALFVAACGTGGTGARDEGPAHASAGAGAIASPSPSPTTGNRQVDAVSLIKKDPTVSSTVKRELKPCSGDDYPIEVTYGDLTGGSVSDVLINVSACSDWVGVGTYVYRDVGGTYENVFKAEDSPVFSEIDGTDLTVTKQVYDTDDQVFNPSRETVITYRWKAGRFTEWNRHDTYYSRSGGDATPVPDG</sequence>
<feature type="compositionally biased region" description="Low complexity" evidence="1">
    <location>
        <begin position="49"/>
        <end position="68"/>
    </location>
</feature>
<feature type="region of interest" description="Disordered" evidence="1">
    <location>
        <begin position="43"/>
        <end position="71"/>
    </location>
</feature>
<proteinExistence type="predicted"/>
<evidence type="ECO:0000313" key="3">
    <source>
        <dbReference type="EMBL" id="GGW61021.1"/>
    </source>
</evidence>
<keyword evidence="2" id="KW-0472">Membrane</keyword>
<keyword evidence="2" id="KW-1133">Transmembrane helix</keyword>
<gene>
    <name evidence="3" type="primary">cseA</name>
    <name evidence="3" type="ORF">GCM10010503_42590</name>
</gene>
<reference evidence="3" key="1">
    <citation type="journal article" date="2014" name="Int. J. Syst. Evol. Microbiol.">
        <title>Complete genome sequence of Corynebacterium casei LMG S-19264T (=DSM 44701T), isolated from a smear-ripened cheese.</title>
        <authorList>
            <consortium name="US DOE Joint Genome Institute (JGI-PGF)"/>
            <person name="Walter F."/>
            <person name="Albersmeier A."/>
            <person name="Kalinowski J."/>
            <person name="Ruckert C."/>
        </authorList>
    </citation>
    <scope>NUCLEOTIDE SEQUENCE</scope>
    <source>
        <strain evidence="3">JCM 4490</strain>
    </source>
</reference>
<name>A0A918J8P1_9ACTN</name>
<feature type="transmembrane region" description="Helical" evidence="2">
    <location>
        <begin position="18"/>
        <end position="37"/>
    </location>
</feature>
<dbReference type="AlphaFoldDB" id="A0A918J8P1"/>
<keyword evidence="3" id="KW-0449">Lipoprotein</keyword>
<evidence type="ECO:0000256" key="2">
    <source>
        <dbReference type="SAM" id="Phobius"/>
    </source>
</evidence>